<dbReference type="InterPro" id="IPR052345">
    <property type="entry name" value="Rad_response_metalloprotease"/>
</dbReference>
<accession>A0A286GYY5</accession>
<dbReference type="InterPro" id="IPR001387">
    <property type="entry name" value="Cro/C1-type_HTH"/>
</dbReference>
<dbReference type="Gene3D" id="1.10.260.40">
    <property type="entry name" value="lambda repressor-like DNA-binding domains"/>
    <property type="match status" value="1"/>
</dbReference>
<dbReference type="PROSITE" id="PS50943">
    <property type="entry name" value="HTH_CROC1"/>
    <property type="match status" value="1"/>
</dbReference>
<organism evidence="3 4">
    <name type="scientific">Caenispirillum bisanense</name>
    <dbReference type="NCBI Taxonomy" id="414052"/>
    <lineage>
        <taxon>Bacteria</taxon>
        <taxon>Pseudomonadati</taxon>
        <taxon>Pseudomonadota</taxon>
        <taxon>Alphaproteobacteria</taxon>
        <taxon>Rhodospirillales</taxon>
        <taxon>Novispirillaceae</taxon>
        <taxon>Caenispirillum</taxon>
    </lineage>
</organism>
<comment type="similarity">
    <text evidence="1">Belongs to the short-chain fatty acyl-CoA assimilation regulator (ScfR) family.</text>
</comment>
<dbReference type="SMART" id="SM00530">
    <property type="entry name" value="HTH_XRE"/>
    <property type="match status" value="1"/>
</dbReference>
<dbReference type="PANTHER" id="PTHR43236:SF1">
    <property type="entry name" value="BLL7220 PROTEIN"/>
    <property type="match status" value="1"/>
</dbReference>
<proteinExistence type="inferred from homology"/>
<sequence length="360" mass="40103">MRPNGDMLRLARHLRGMQQVEASKRLGIDQSMLSRIENGIVDIRDDIVSRAASSYELPPSFFYLTEPVYGAPVSVHPMWRKKADVGVRELDCVIAELNVRVMHIRRLLEGADVAYSNELPRLDVEDYGDPAKIASIVRGHWRMPRGPIRNLTVYAEKAGVLVAHSALNGASISGVTFATPGVPPLIVLNSEQPADRMRFTLAHELGHLIMHRFPNPNMEEEANAFASALLLPNADIRPYFLGRKIDLALLASLKPEWQVSMGALLMAAANLGCLTANQKQYLWRQMSARGYRLREPPELDFPQEKPTVIPSLLKVHLEGLGYSTGELAGILHVNPSDLQSLYPVVNNVTSKERLRLTILK</sequence>
<evidence type="ECO:0000313" key="3">
    <source>
        <dbReference type="EMBL" id="SOE00717.1"/>
    </source>
</evidence>
<dbReference type="Pfam" id="PF06114">
    <property type="entry name" value="Peptidase_M78"/>
    <property type="match status" value="1"/>
</dbReference>
<dbReference type="Gene3D" id="1.10.10.2910">
    <property type="match status" value="1"/>
</dbReference>
<dbReference type="PANTHER" id="PTHR43236">
    <property type="entry name" value="ANTITOXIN HIGA1"/>
    <property type="match status" value="1"/>
</dbReference>
<protein>
    <submittedName>
        <fullName evidence="3">Zn-dependent peptidase ImmA, M78 family</fullName>
    </submittedName>
</protein>
<dbReference type="InterPro" id="IPR010359">
    <property type="entry name" value="IrrE_HExxH"/>
</dbReference>
<dbReference type="EMBL" id="OCNJ01000014">
    <property type="protein sequence ID" value="SOE00717.1"/>
    <property type="molecule type" value="Genomic_DNA"/>
</dbReference>
<dbReference type="OrthoDB" id="9794834at2"/>
<dbReference type="InterPro" id="IPR010982">
    <property type="entry name" value="Lambda_DNA-bd_dom_sf"/>
</dbReference>
<keyword evidence="4" id="KW-1185">Reference proteome</keyword>
<evidence type="ECO:0000259" key="2">
    <source>
        <dbReference type="PROSITE" id="PS50943"/>
    </source>
</evidence>
<name>A0A286GYY5_9PROT</name>
<dbReference type="Proteomes" id="UP000219621">
    <property type="component" value="Unassembled WGS sequence"/>
</dbReference>
<reference evidence="3 4" key="1">
    <citation type="submission" date="2017-09" db="EMBL/GenBank/DDBJ databases">
        <authorList>
            <person name="Ehlers B."/>
            <person name="Leendertz F.H."/>
        </authorList>
    </citation>
    <scope>NUCLEOTIDE SEQUENCE [LARGE SCALE GENOMIC DNA]</scope>
    <source>
        <strain evidence="3 4">USBA 140</strain>
    </source>
</reference>
<feature type="domain" description="HTH cro/C1-type" evidence="2">
    <location>
        <begin position="8"/>
        <end position="62"/>
    </location>
</feature>
<dbReference type="AlphaFoldDB" id="A0A286GYY5"/>
<gene>
    <name evidence="3" type="ORF">SAMN05421508_1142</name>
</gene>
<dbReference type="CDD" id="cd00093">
    <property type="entry name" value="HTH_XRE"/>
    <property type="match status" value="1"/>
</dbReference>
<dbReference type="GO" id="GO:0003677">
    <property type="term" value="F:DNA binding"/>
    <property type="evidence" value="ECO:0007669"/>
    <property type="project" value="InterPro"/>
</dbReference>
<dbReference type="SUPFAM" id="SSF47413">
    <property type="entry name" value="lambda repressor-like DNA-binding domains"/>
    <property type="match status" value="1"/>
</dbReference>
<evidence type="ECO:0000313" key="4">
    <source>
        <dbReference type="Proteomes" id="UP000219621"/>
    </source>
</evidence>
<dbReference type="Pfam" id="PF01381">
    <property type="entry name" value="HTH_3"/>
    <property type="match status" value="1"/>
</dbReference>
<evidence type="ECO:0000256" key="1">
    <source>
        <dbReference type="ARBA" id="ARBA00007227"/>
    </source>
</evidence>